<accession>A0A2X2WL53</accession>
<keyword evidence="3" id="KW-1185">Reference proteome</keyword>
<dbReference type="InterPro" id="IPR010982">
    <property type="entry name" value="Lambda_DNA-bd_dom_sf"/>
</dbReference>
<reference evidence="2 3" key="1">
    <citation type="submission" date="2018-06" db="EMBL/GenBank/DDBJ databases">
        <authorList>
            <consortium name="Pathogen Informatics"/>
            <person name="Doyle S."/>
        </authorList>
    </citation>
    <scope>NUCLEOTIDE SEQUENCE [LARGE SCALE GENOMIC DNA]</scope>
    <source>
        <strain evidence="2 3">NCTC11224</strain>
    </source>
</reference>
<gene>
    <name evidence="2" type="ORF">NCTC11224_03488</name>
</gene>
<sequence length="158" mass="17870">MSSLVDRIETKIKEKGLNFKRVERECGLGNGTIKRWAEQSPRLDKLVTVAEYLQVSLDYLVFGSESETSPNGDSIDLDTYKKDQGLACDGSPLSPIEADLVAMFRLLPPSHQEELFDLVYFKYKRAVEDKKESIYSTYFDENGVEGRIESDEEKTGTA</sequence>
<evidence type="ECO:0000259" key="1">
    <source>
        <dbReference type="PROSITE" id="PS50943"/>
    </source>
</evidence>
<dbReference type="AlphaFoldDB" id="A0A2X2WL53"/>
<organism evidence="2 3">
    <name type="scientific">Enterocloster clostridioformis</name>
    <dbReference type="NCBI Taxonomy" id="1531"/>
    <lineage>
        <taxon>Bacteria</taxon>
        <taxon>Bacillati</taxon>
        <taxon>Bacillota</taxon>
        <taxon>Clostridia</taxon>
        <taxon>Lachnospirales</taxon>
        <taxon>Lachnospiraceae</taxon>
        <taxon>Enterocloster</taxon>
    </lineage>
</organism>
<dbReference type="GO" id="GO:0003677">
    <property type="term" value="F:DNA binding"/>
    <property type="evidence" value="ECO:0007669"/>
    <property type="project" value="InterPro"/>
</dbReference>
<protein>
    <submittedName>
        <fullName evidence="2">XRE family transcriptional regulator</fullName>
    </submittedName>
</protein>
<dbReference type="InterPro" id="IPR001387">
    <property type="entry name" value="Cro/C1-type_HTH"/>
</dbReference>
<dbReference type="Gene3D" id="1.10.260.40">
    <property type="entry name" value="lambda repressor-like DNA-binding domains"/>
    <property type="match status" value="1"/>
</dbReference>
<proteinExistence type="predicted"/>
<dbReference type="SUPFAM" id="SSF47413">
    <property type="entry name" value="lambda repressor-like DNA-binding domains"/>
    <property type="match status" value="1"/>
</dbReference>
<dbReference type="EMBL" id="UAVW01000015">
    <property type="protein sequence ID" value="SQB14440.1"/>
    <property type="molecule type" value="Genomic_DNA"/>
</dbReference>
<name>A0A2X2WL53_9FIRM</name>
<feature type="domain" description="HTH cro/C1-type" evidence="1">
    <location>
        <begin position="38"/>
        <end position="60"/>
    </location>
</feature>
<evidence type="ECO:0000313" key="2">
    <source>
        <dbReference type="EMBL" id="SQB14440.1"/>
    </source>
</evidence>
<evidence type="ECO:0000313" key="3">
    <source>
        <dbReference type="Proteomes" id="UP000251853"/>
    </source>
</evidence>
<dbReference type="Proteomes" id="UP000251853">
    <property type="component" value="Unassembled WGS sequence"/>
</dbReference>
<dbReference type="SMART" id="SM00530">
    <property type="entry name" value="HTH_XRE"/>
    <property type="match status" value="1"/>
</dbReference>
<dbReference type="PROSITE" id="PS50943">
    <property type="entry name" value="HTH_CROC1"/>
    <property type="match status" value="1"/>
</dbReference>
<dbReference type="RefSeq" id="WP_003499814.1">
    <property type="nucleotide sequence ID" value="NZ_JAIWZC010000002.1"/>
</dbReference>